<gene>
    <name evidence="1" type="ORF">SB48_HM08orf04707</name>
</gene>
<protein>
    <submittedName>
        <fullName evidence="1">Uncharacterized protein</fullName>
    </submittedName>
</protein>
<name>A0AAN0WD27_HEYCO</name>
<dbReference type="AlphaFoldDB" id="A0AAN0WD27"/>
<evidence type="ECO:0000313" key="1">
    <source>
        <dbReference type="EMBL" id="AJO23744.1"/>
    </source>
</evidence>
<keyword evidence="2" id="KW-1185">Reference proteome</keyword>
<organism evidence="1 2">
    <name type="scientific">Heyndrickxia coagulans</name>
    <name type="common">Weizmannia coagulans</name>
    <dbReference type="NCBI Taxonomy" id="1398"/>
    <lineage>
        <taxon>Bacteria</taxon>
        <taxon>Bacillati</taxon>
        <taxon>Bacillota</taxon>
        <taxon>Bacilli</taxon>
        <taxon>Bacillales</taxon>
        <taxon>Bacillaceae</taxon>
        <taxon>Heyndrickxia</taxon>
    </lineage>
</organism>
<evidence type="ECO:0000313" key="2">
    <source>
        <dbReference type="Proteomes" id="UP000032024"/>
    </source>
</evidence>
<reference evidence="2" key="1">
    <citation type="submission" date="2015-01" db="EMBL/GenBank/DDBJ databases">
        <title>Comparative genome analysis of Bacillus coagulans HM-08, Clostridium butyricum HM-68, Bacillus subtilis HM-66 and Bacillus paralicheniformis BL-09.</title>
        <authorList>
            <person name="Zhang H."/>
        </authorList>
    </citation>
    <scope>NUCLEOTIDE SEQUENCE [LARGE SCALE GENOMIC DNA]</scope>
    <source>
        <strain evidence="2">HM-08</strain>
    </source>
</reference>
<sequence>MKRGDKMTHLQFNLNLDVLKEAIMTSDLDAVINKNLLHQNFNLFFKFHKTFCIL</sequence>
<dbReference type="Proteomes" id="UP000032024">
    <property type="component" value="Chromosome"/>
</dbReference>
<proteinExistence type="predicted"/>
<accession>A0AAN0WD27</accession>
<dbReference type="EMBL" id="CP010525">
    <property type="protein sequence ID" value="AJO23744.1"/>
    <property type="molecule type" value="Genomic_DNA"/>
</dbReference>